<feature type="transmembrane region" description="Helical" evidence="2">
    <location>
        <begin position="215"/>
        <end position="238"/>
    </location>
</feature>
<feature type="region of interest" description="Disordered" evidence="1">
    <location>
        <begin position="1"/>
        <end position="201"/>
    </location>
</feature>
<feature type="compositionally biased region" description="Low complexity" evidence="1">
    <location>
        <begin position="345"/>
        <end position="354"/>
    </location>
</feature>
<evidence type="ECO:0000313" key="3">
    <source>
        <dbReference type="EMBL" id="ESK94449.1"/>
    </source>
</evidence>
<feature type="compositionally biased region" description="Polar residues" evidence="1">
    <location>
        <begin position="262"/>
        <end position="277"/>
    </location>
</feature>
<evidence type="ECO:0000313" key="4">
    <source>
        <dbReference type="Proteomes" id="UP000017559"/>
    </source>
</evidence>
<feature type="compositionally biased region" description="Basic and acidic residues" evidence="1">
    <location>
        <begin position="278"/>
        <end position="290"/>
    </location>
</feature>
<evidence type="ECO:0000256" key="1">
    <source>
        <dbReference type="SAM" id="MobiDB-lite"/>
    </source>
</evidence>
<feature type="compositionally biased region" description="Polar residues" evidence="1">
    <location>
        <begin position="165"/>
        <end position="176"/>
    </location>
</feature>
<organism evidence="3 4">
    <name type="scientific">Moniliophthora roreri (strain MCA 2997)</name>
    <name type="common">Cocoa frosty pod rot fungus</name>
    <name type="synonym">Crinipellis roreri</name>
    <dbReference type="NCBI Taxonomy" id="1381753"/>
    <lineage>
        <taxon>Eukaryota</taxon>
        <taxon>Fungi</taxon>
        <taxon>Dikarya</taxon>
        <taxon>Basidiomycota</taxon>
        <taxon>Agaricomycotina</taxon>
        <taxon>Agaricomycetes</taxon>
        <taxon>Agaricomycetidae</taxon>
        <taxon>Agaricales</taxon>
        <taxon>Marasmiineae</taxon>
        <taxon>Marasmiaceae</taxon>
        <taxon>Moniliophthora</taxon>
    </lineage>
</organism>
<reference evidence="3 4" key="1">
    <citation type="journal article" date="2014" name="BMC Genomics">
        <title>Genome and secretome analysis of the hemibiotrophic fungal pathogen, Moniliophthora roreri, which causes frosty pod rot disease of cacao: mechanisms of the biotrophic and necrotrophic phases.</title>
        <authorList>
            <person name="Meinhardt L.W."/>
            <person name="Costa G.G.L."/>
            <person name="Thomazella D.P.T."/>
            <person name="Teixeira P.J.P.L."/>
            <person name="Carazzolle M.F."/>
            <person name="Schuster S.C."/>
            <person name="Carlson J.E."/>
            <person name="Guiltinan M.J."/>
            <person name="Mieczkowski P."/>
            <person name="Farmer A."/>
            <person name="Ramaraj T."/>
            <person name="Crozier J."/>
            <person name="Davis R.E."/>
            <person name="Shao J."/>
            <person name="Melnick R.L."/>
            <person name="Pereira G.A.G."/>
            <person name="Bailey B.A."/>
        </authorList>
    </citation>
    <scope>NUCLEOTIDE SEQUENCE [LARGE SCALE GENOMIC DNA]</scope>
    <source>
        <strain evidence="3 4">MCA 2997</strain>
    </source>
</reference>
<keyword evidence="2" id="KW-0812">Transmembrane</keyword>
<keyword evidence="2" id="KW-0472">Membrane</keyword>
<feature type="compositionally biased region" description="Low complexity" evidence="1">
    <location>
        <begin position="27"/>
        <end position="52"/>
    </location>
</feature>
<feature type="region of interest" description="Disordered" evidence="1">
    <location>
        <begin position="342"/>
        <end position="437"/>
    </location>
</feature>
<feature type="compositionally biased region" description="Low complexity" evidence="1">
    <location>
        <begin position="177"/>
        <end position="190"/>
    </location>
</feature>
<protein>
    <submittedName>
        <fullName evidence="3">Uncharacterized protein</fullName>
    </submittedName>
</protein>
<accession>V2YS01</accession>
<dbReference type="KEGG" id="mrr:Moror_8107"/>
<dbReference type="AlphaFoldDB" id="V2YS01"/>
<dbReference type="EMBL" id="AWSO01000135">
    <property type="protein sequence ID" value="ESK94449.1"/>
    <property type="molecule type" value="Genomic_DNA"/>
</dbReference>
<dbReference type="OrthoDB" id="2918511at2759"/>
<evidence type="ECO:0000256" key="2">
    <source>
        <dbReference type="SAM" id="Phobius"/>
    </source>
</evidence>
<feature type="compositionally biased region" description="Polar residues" evidence="1">
    <location>
        <begin position="355"/>
        <end position="370"/>
    </location>
</feature>
<keyword evidence="4" id="KW-1185">Reference proteome</keyword>
<feature type="region of interest" description="Disordered" evidence="1">
    <location>
        <begin position="258"/>
        <end position="292"/>
    </location>
</feature>
<dbReference type="Proteomes" id="UP000017559">
    <property type="component" value="Unassembled WGS sequence"/>
</dbReference>
<dbReference type="HOGENOM" id="CLU_627117_0_0_1"/>
<feature type="compositionally biased region" description="Polar residues" evidence="1">
    <location>
        <begin position="383"/>
        <end position="408"/>
    </location>
</feature>
<name>V2YS01_MONRO</name>
<feature type="compositionally biased region" description="Low complexity" evidence="1">
    <location>
        <begin position="60"/>
        <end position="164"/>
    </location>
</feature>
<gene>
    <name evidence="3" type="ORF">Moror_8107</name>
</gene>
<proteinExistence type="predicted"/>
<sequence length="437" mass="45481">MSIGNPQIMPRRKSARIERRQDGGGSSSSSVTSTSTGSSTESSSAPASRTTSIALVSDVTAQSTPASASTSATITDSDSSSESSTTPTTTLSTTTTSPVSASSVPSSTSSSSTQTPTSDSSSSPISSSTSSIEPSTSASSSAPSAFTLPKSSSSSESSTISATTPDSFAASSTPQVSTSSTLTSFATSATPPIPTESSSRVGASSAEGFWSNRGAVAGTFTALALIVLGLLLALVLFVRKRWRSANYRDTIYSDKFPVEPGLSTQAATPSRPTSSSGHESDSEDLHRRPMDGNADYYNYNHQNADPFADIHQPPYPNGSLPEITYSYARDVNNQYPSYDYDIERAGGASTSTSSLSNPSGHQASAAPQSYFNPLNPFNPPPNSVRNSFNNPKPYNQQPYFGRNATSGQAAERDSAAYPPSVDSFYGDPIDPNIGYAR</sequence>
<comment type="caution">
    <text evidence="3">The sequence shown here is derived from an EMBL/GenBank/DDBJ whole genome shotgun (WGS) entry which is preliminary data.</text>
</comment>
<keyword evidence="2" id="KW-1133">Transmembrane helix</keyword>